<dbReference type="OrthoDB" id="5419426at2"/>
<dbReference type="PANTHER" id="PTHR43877">
    <property type="entry name" value="AMINOALKYLPHOSPHONATE N-ACETYLTRANSFERASE-RELATED-RELATED"/>
    <property type="match status" value="1"/>
</dbReference>
<sequence>MSDDTAATPPPHDITIRGLAPSDGEALSVLYAAPGAVWGTLQMPFPHRHLWLDRTQSPTPGIHQLVACSGERVVGHLGLHLAENPRRRHTAGFGMAVDDGFQRRGAGGALLDAAIDLAENWYGVLRLELEVYVDNEPAIGLYRSRGFEVEGVKRAFALRGGSYVDTLVMSRLRLPEGILRVKGPDLA</sequence>
<keyword evidence="2" id="KW-0012">Acyltransferase</keyword>
<keyword evidence="5" id="KW-1185">Reference proteome</keyword>
<accession>A0A518EW33</accession>
<keyword evidence="1 4" id="KW-0808">Transferase</keyword>
<dbReference type="GO" id="GO:0016747">
    <property type="term" value="F:acyltransferase activity, transferring groups other than amino-acyl groups"/>
    <property type="evidence" value="ECO:0007669"/>
    <property type="project" value="InterPro"/>
</dbReference>
<dbReference type="AlphaFoldDB" id="A0A518EW33"/>
<dbReference type="RefSeq" id="WP_145200657.1">
    <property type="nucleotide sequence ID" value="NZ_CP036434.1"/>
</dbReference>
<evidence type="ECO:0000313" key="5">
    <source>
        <dbReference type="Proteomes" id="UP000320390"/>
    </source>
</evidence>
<dbReference type="Gene3D" id="3.40.630.30">
    <property type="match status" value="1"/>
</dbReference>
<reference evidence="4 5" key="1">
    <citation type="submission" date="2019-02" db="EMBL/GenBank/DDBJ databases">
        <title>Deep-cultivation of Planctomycetes and their phenomic and genomic characterization uncovers novel biology.</title>
        <authorList>
            <person name="Wiegand S."/>
            <person name="Jogler M."/>
            <person name="Boedeker C."/>
            <person name="Pinto D."/>
            <person name="Vollmers J."/>
            <person name="Rivas-Marin E."/>
            <person name="Kohn T."/>
            <person name="Peeters S.H."/>
            <person name="Heuer A."/>
            <person name="Rast P."/>
            <person name="Oberbeckmann S."/>
            <person name="Bunk B."/>
            <person name="Jeske O."/>
            <person name="Meyerdierks A."/>
            <person name="Storesund J.E."/>
            <person name="Kallscheuer N."/>
            <person name="Luecker S."/>
            <person name="Lage O.M."/>
            <person name="Pohl T."/>
            <person name="Merkel B.J."/>
            <person name="Hornburger P."/>
            <person name="Mueller R.-W."/>
            <person name="Bruemmer F."/>
            <person name="Labrenz M."/>
            <person name="Spormann A.M."/>
            <person name="Op den Camp H."/>
            <person name="Overmann J."/>
            <person name="Amann R."/>
            <person name="Jetten M.S.M."/>
            <person name="Mascher T."/>
            <person name="Medema M.H."/>
            <person name="Devos D.P."/>
            <person name="Kaster A.-K."/>
            <person name="Ovreas L."/>
            <person name="Rohde M."/>
            <person name="Galperin M.Y."/>
            <person name="Jogler C."/>
        </authorList>
    </citation>
    <scope>NUCLEOTIDE SEQUENCE [LARGE SCALE GENOMIC DNA]</scope>
    <source>
        <strain evidence="4 5">Poly30</strain>
    </source>
</reference>
<dbReference type="Proteomes" id="UP000320390">
    <property type="component" value="Chromosome"/>
</dbReference>
<feature type="domain" description="N-acetyltransferase" evidence="3">
    <location>
        <begin position="14"/>
        <end position="174"/>
    </location>
</feature>
<dbReference type="InterPro" id="IPR000182">
    <property type="entry name" value="GNAT_dom"/>
</dbReference>
<dbReference type="InterPro" id="IPR016181">
    <property type="entry name" value="Acyl_CoA_acyltransferase"/>
</dbReference>
<protein>
    <submittedName>
        <fullName evidence="4">Putative acetyltransferase YhhY</fullName>
    </submittedName>
</protein>
<evidence type="ECO:0000256" key="1">
    <source>
        <dbReference type="ARBA" id="ARBA00022679"/>
    </source>
</evidence>
<evidence type="ECO:0000259" key="3">
    <source>
        <dbReference type="PROSITE" id="PS51186"/>
    </source>
</evidence>
<dbReference type="PROSITE" id="PS51186">
    <property type="entry name" value="GNAT"/>
    <property type="match status" value="1"/>
</dbReference>
<dbReference type="InterPro" id="IPR050832">
    <property type="entry name" value="Bact_Acetyltransf"/>
</dbReference>
<dbReference type="EMBL" id="CP036434">
    <property type="protein sequence ID" value="QDV08284.1"/>
    <property type="molecule type" value="Genomic_DNA"/>
</dbReference>
<dbReference type="SUPFAM" id="SSF55729">
    <property type="entry name" value="Acyl-CoA N-acyltransferases (Nat)"/>
    <property type="match status" value="1"/>
</dbReference>
<name>A0A518EW33_9BACT</name>
<proteinExistence type="predicted"/>
<dbReference type="Pfam" id="PF00583">
    <property type="entry name" value="Acetyltransf_1"/>
    <property type="match status" value="1"/>
</dbReference>
<evidence type="ECO:0000256" key="2">
    <source>
        <dbReference type="ARBA" id="ARBA00023315"/>
    </source>
</evidence>
<gene>
    <name evidence="4" type="ORF">Poly30_38210</name>
</gene>
<evidence type="ECO:0000313" key="4">
    <source>
        <dbReference type="EMBL" id="QDV08284.1"/>
    </source>
</evidence>
<dbReference type="CDD" id="cd04301">
    <property type="entry name" value="NAT_SF"/>
    <property type="match status" value="1"/>
</dbReference>
<organism evidence="4 5">
    <name type="scientific">Saltatorellus ferox</name>
    <dbReference type="NCBI Taxonomy" id="2528018"/>
    <lineage>
        <taxon>Bacteria</taxon>
        <taxon>Pseudomonadati</taxon>
        <taxon>Planctomycetota</taxon>
        <taxon>Planctomycetia</taxon>
        <taxon>Planctomycetia incertae sedis</taxon>
        <taxon>Saltatorellus</taxon>
    </lineage>
</organism>